<sequence>GTITAEYPSITDMKERSIRFKVIVNEEAKAGEIILNKAKVDDTVNPPEEPEVPITPEEPAKNKKETKKVVTDQNKPTKNSKNEIAINKKETSKSSYLPKTGEKVQKIFAYLGVGLILIVLILYVIKRNKEKEE</sequence>
<feature type="transmembrane region" description="Helical" evidence="6">
    <location>
        <begin position="107"/>
        <end position="125"/>
    </location>
</feature>
<dbReference type="PROSITE" id="PS50847">
    <property type="entry name" value="GRAM_POS_ANCHORING"/>
    <property type="match status" value="1"/>
</dbReference>
<protein>
    <submittedName>
        <fullName evidence="8">LPXTG-domain-containing protein cell wall anchor domain</fullName>
    </submittedName>
</protein>
<feature type="compositionally biased region" description="Basic and acidic residues" evidence="5">
    <location>
        <begin position="58"/>
        <end position="70"/>
    </location>
</feature>
<gene>
    <name evidence="8" type="ORF">WOU_01920</name>
</gene>
<keyword evidence="1" id="KW-0134">Cell wall</keyword>
<organism evidence="8 9">
    <name type="scientific">Enterococcus faecalis ATCC 6055</name>
    <dbReference type="NCBI Taxonomy" id="1169311"/>
    <lineage>
        <taxon>Bacteria</taxon>
        <taxon>Bacillati</taxon>
        <taxon>Bacillota</taxon>
        <taxon>Bacilli</taxon>
        <taxon>Lactobacillales</taxon>
        <taxon>Enterococcaceae</taxon>
        <taxon>Enterococcus</taxon>
    </lineage>
</organism>
<evidence type="ECO:0000259" key="7">
    <source>
        <dbReference type="PROSITE" id="PS50847"/>
    </source>
</evidence>
<evidence type="ECO:0000256" key="6">
    <source>
        <dbReference type="SAM" id="Phobius"/>
    </source>
</evidence>
<evidence type="ECO:0000256" key="2">
    <source>
        <dbReference type="ARBA" id="ARBA00022525"/>
    </source>
</evidence>
<feature type="domain" description="Gram-positive cocci surface proteins LPxTG" evidence="7">
    <location>
        <begin position="97"/>
        <end position="133"/>
    </location>
</feature>
<dbReference type="PATRIC" id="fig|1169311.3.peg.1894"/>
<dbReference type="NCBIfam" id="TIGR01167">
    <property type="entry name" value="LPXTG_anchor"/>
    <property type="match status" value="1"/>
</dbReference>
<evidence type="ECO:0000256" key="1">
    <source>
        <dbReference type="ARBA" id="ARBA00022512"/>
    </source>
</evidence>
<dbReference type="RefSeq" id="WP_010707330.1">
    <property type="nucleotide sequence ID" value="NZ_KB944862.1"/>
</dbReference>
<keyword evidence="3" id="KW-0732">Signal</keyword>
<dbReference type="Pfam" id="PF00746">
    <property type="entry name" value="Gram_pos_anchor"/>
    <property type="match status" value="1"/>
</dbReference>
<keyword evidence="4" id="KW-0572">Peptidoglycan-anchor</keyword>
<evidence type="ECO:0000313" key="8">
    <source>
        <dbReference type="EMBL" id="EOK12509.1"/>
    </source>
</evidence>
<comment type="caution">
    <text evidence="8">The sequence shown here is derived from an EMBL/GenBank/DDBJ whole genome shotgun (WGS) entry which is preliminary data.</text>
</comment>
<evidence type="ECO:0000256" key="5">
    <source>
        <dbReference type="SAM" id="MobiDB-lite"/>
    </source>
</evidence>
<keyword evidence="6" id="KW-0472">Membrane</keyword>
<feature type="non-terminal residue" evidence="8">
    <location>
        <position position="1"/>
    </location>
</feature>
<keyword evidence="6" id="KW-1133">Transmembrane helix</keyword>
<dbReference type="HOGENOM" id="CLU_101205_0_0_9"/>
<evidence type="ECO:0000256" key="4">
    <source>
        <dbReference type="ARBA" id="ARBA00023088"/>
    </source>
</evidence>
<evidence type="ECO:0000313" key="9">
    <source>
        <dbReference type="Proteomes" id="UP000013638"/>
    </source>
</evidence>
<dbReference type="AlphaFoldDB" id="R3KVK1"/>
<proteinExistence type="predicted"/>
<evidence type="ECO:0000256" key="3">
    <source>
        <dbReference type="ARBA" id="ARBA00022729"/>
    </source>
</evidence>
<dbReference type="InterPro" id="IPR019931">
    <property type="entry name" value="LPXTG_anchor"/>
</dbReference>
<feature type="region of interest" description="Disordered" evidence="5">
    <location>
        <begin position="41"/>
        <end position="86"/>
    </location>
</feature>
<keyword evidence="6" id="KW-0812">Transmembrane</keyword>
<name>R3KVK1_ENTFL</name>
<accession>R3KVK1</accession>
<dbReference type="EMBL" id="ASDZ01000021">
    <property type="protein sequence ID" value="EOK12509.1"/>
    <property type="molecule type" value="Genomic_DNA"/>
</dbReference>
<dbReference type="Proteomes" id="UP000013638">
    <property type="component" value="Unassembled WGS sequence"/>
</dbReference>
<reference evidence="8 9" key="1">
    <citation type="submission" date="2013-02" db="EMBL/GenBank/DDBJ databases">
        <title>The Genome Sequence of Enterococcus faecalis ATCC_6055.</title>
        <authorList>
            <consortium name="The Broad Institute Genome Sequencing Platform"/>
            <consortium name="The Broad Institute Genome Sequencing Center for Infectious Disease"/>
            <person name="Earl A.M."/>
            <person name="Gilmore M.S."/>
            <person name="Lebreton F."/>
            <person name="Walker B."/>
            <person name="Young S.K."/>
            <person name="Zeng Q."/>
            <person name="Gargeya S."/>
            <person name="Fitzgerald M."/>
            <person name="Haas B."/>
            <person name="Abouelleil A."/>
            <person name="Alvarado L."/>
            <person name="Arachchi H.M."/>
            <person name="Berlin A.M."/>
            <person name="Chapman S.B."/>
            <person name="Dewar J."/>
            <person name="Goldberg J."/>
            <person name="Griggs A."/>
            <person name="Gujja S."/>
            <person name="Hansen M."/>
            <person name="Howarth C."/>
            <person name="Imamovic A."/>
            <person name="Larimer J."/>
            <person name="McCowan C."/>
            <person name="Murphy C."/>
            <person name="Neiman D."/>
            <person name="Pearson M."/>
            <person name="Priest M."/>
            <person name="Roberts A."/>
            <person name="Saif S."/>
            <person name="Shea T."/>
            <person name="Sisk P."/>
            <person name="Sykes S."/>
            <person name="Wortman J."/>
            <person name="Nusbaum C."/>
            <person name="Birren B."/>
        </authorList>
    </citation>
    <scope>NUCLEOTIDE SEQUENCE [LARGE SCALE GENOMIC DNA]</scope>
    <source>
        <strain evidence="8 9">ATCC 6055</strain>
    </source>
</reference>
<keyword evidence="2" id="KW-0964">Secreted</keyword>